<keyword evidence="2" id="KW-1185">Reference proteome</keyword>
<proteinExistence type="predicted"/>
<name>A0AAE0ZP77_9GAST</name>
<protein>
    <submittedName>
        <fullName evidence="1">Uncharacterized protein</fullName>
    </submittedName>
</protein>
<dbReference type="AlphaFoldDB" id="A0AAE0ZP77"/>
<reference evidence="1" key="1">
    <citation type="journal article" date="2023" name="G3 (Bethesda)">
        <title>A reference genome for the long-term kleptoplast-retaining sea slug Elysia crispata morphotype clarki.</title>
        <authorList>
            <person name="Eastman K.E."/>
            <person name="Pendleton A.L."/>
            <person name="Shaikh M.A."/>
            <person name="Suttiyut T."/>
            <person name="Ogas R."/>
            <person name="Tomko P."/>
            <person name="Gavelis G."/>
            <person name="Widhalm J.R."/>
            <person name="Wisecaver J.H."/>
        </authorList>
    </citation>
    <scope>NUCLEOTIDE SEQUENCE</scope>
    <source>
        <strain evidence="1">ECLA1</strain>
    </source>
</reference>
<organism evidence="1 2">
    <name type="scientific">Elysia crispata</name>
    <name type="common">lettuce slug</name>
    <dbReference type="NCBI Taxonomy" id="231223"/>
    <lineage>
        <taxon>Eukaryota</taxon>
        <taxon>Metazoa</taxon>
        <taxon>Spiralia</taxon>
        <taxon>Lophotrochozoa</taxon>
        <taxon>Mollusca</taxon>
        <taxon>Gastropoda</taxon>
        <taxon>Heterobranchia</taxon>
        <taxon>Euthyneura</taxon>
        <taxon>Panpulmonata</taxon>
        <taxon>Sacoglossa</taxon>
        <taxon>Placobranchoidea</taxon>
        <taxon>Plakobranchidae</taxon>
        <taxon>Elysia</taxon>
    </lineage>
</organism>
<dbReference type="Proteomes" id="UP001283361">
    <property type="component" value="Unassembled WGS sequence"/>
</dbReference>
<evidence type="ECO:0000313" key="2">
    <source>
        <dbReference type="Proteomes" id="UP001283361"/>
    </source>
</evidence>
<sequence>MVRGQSILASQRRAPTVYITRATEETAIHSYARPPFNSRLVCSLIYRILLAWRTHFYNAASSVQTCWYIVYTGWCYTRSG</sequence>
<comment type="caution">
    <text evidence="1">The sequence shown here is derived from an EMBL/GenBank/DDBJ whole genome shotgun (WGS) entry which is preliminary data.</text>
</comment>
<evidence type="ECO:0000313" key="1">
    <source>
        <dbReference type="EMBL" id="KAK3772451.1"/>
    </source>
</evidence>
<gene>
    <name evidence="1" type="ORF">RRG08_031470</name>
</gene>
<dbReference type="EMBL" id="JAWDGP010003624">
    <property type="protein sequence ID" value="KAK3772451.1"/>
    <property type="molecule type" value="Genomic_DNA"/>
</dbReference>
<accession>A0AAE0ZP77</accession>